<dbReference type="PANTHER" id="PTHR22974:SF21">
    <property type="entry name" value="DUAL SPECIFICITY PROTEIN KINASE TTK"/>
    <property type="match status" value="1"/>
</dbReference>
<comment type="caution">
    <text evidence="6">The sequence shown here is derived from an EMBL/GenBank/DDBJ whole genome shotgun (WGS) entry which is preliminary data.</text>
</comment>
<evidence type="ECO:0000256" key="1">
    <source>
        <dbReference type="ARBA" id="ARBA00022527"/>
    </source>
</evidence>
<evidence type="ECO:0000256" key="3">
    <source>
        <dbReference type="ARBA" id="ARBA00022741"/>
    </source>
</evidence>
<feature type="non-terminal residue" evidence="6">
    <location>
        <position position="1"/>
    </location>
</feature>
<name>A0ABC8U1J7_9AQUA</name>
<organism evidence="6 7">
    <name type="scientific">Ilex paraguariensis</name>
    <name type="common">yerba mate</name>
    <dbReference type="NCBI Taxonomy" id="185542"/>
    <lineage>
        <taxon>Eukaryota</taxon>
        <taxon>Viridiplantae</taxon>
        <taxon>Streptophyta</taxon>
        <taxon>Embryophyta</taxon>
        <taxon>Tracheophyta</taxon>
        <taxon>Spermatophyta</taxon>
        <taxon>Magnoliopsida</taxon>
        <taxon>eudicotyledons</taxon>
        <taxon>Gunneridae</taxon>
        <taxon>Pentapetalae</taxon>
        <taxon>asterids</taxon>
        <taxon>campanulids</taxon>
        <taxon>Aquifoliales</taxon>
        <taxon>Aquifoliaceae</taxon>
        <taxon>Ilex</taxon>
    </lineage>
</organism>
<evidence type="ECO:0000256" key="4">
    <source>
        <dbReference type="ARBA" id="ARBA00022777"/>
    </source>
</evidence>
<evidence type="ECO:0000256" key="2">
    <source>
        <dbReference type="ARBA" id="ARBA00022679"/>
    </source>
</evidence>
<protein>
    <submittedName>
        <fullName evidence="6">Uncharacterized protein</fullName>
    </submittedName>
</protein>
<keyword evidence="3" id="KW-0547">Nucleotide-binding</keyword>
<proteinExistence type="predicted"/>
<keyword evidence="7" id="KW-1185">Reference proteome</keyword>
<evidence type="ECO:0000256" key="5">
    <source>
        <dbReference type="ARBA" id="ARBA00022840"/>
    </source>
</evidence>
<evidence type="ECO:0000313" key="6">
    <source>
        <dbReference type="EMBL" id="CAK9174194.1"/>
    </source>
</evidence>
<keyword evidence="1" id="KW-0723">Serine/threonine-protein kinase</keyword>
<reference evidence="6 7" key="1">
    <citation type="submission" date="2024-02" db="EMBL/GenBank/DDBJ databases">
        <authorList>
            <person name="Vignale AGUSTIN F."/>
            <person name="Sosa J E."/>
            <person name="Modenutti C."/>
        </authorList>
    </citation>
    <scope>NUCLEOTIDE SEQUENCE [LARGE SCALE GENOMIC DNA]</scope>
</reference>
<dbReference type="AlphaFoldDB" id="A0ABC8U1J7"/>
<dbReference type="InterPro" id="IPR011009">
    <property type="entry name" value="Kinase-like_dom_sf"/>
</dbReference>
<dbReference type="GO" id="GO:0005524">
    <property type="term" value="F:ATP binding"/>
    <property type="evidence" value="ECO:0007669"/>
    <property type="project" value="UniProtKB-KW"/>
</dbReference>
<dbReference type="Proteomes" id="UP001642360">
    <property type="component" value="Unassembled WGS sequence"/>
</dbReference>
<feature type="non-terminal residue" evidence="6">
    <location>
        <position position="114"/>
    </location>
</feature>
<accession>A0ABC8U1J7</accession>
<dbReference type="GO" id="GO:0004674">
    <property type="term" value="F:protein serine/threonine kinase activity"/>
    <property type="evidence" value="ECO:0007669"/>
    <property type="project" value="UniProtKB-KW"/>
</dbReference>
<dbReference type="SUPFAM" id="SSF56112">
    <property type="entry name" value="Protein kinase-like (PK-like)"/>
    <property type="match status" value="1"/>
</dbReference>
<dbReference type="PANTHER" id="PTHR22974">
    <property type="entry name" value="MIXED LINEAGE PROTEIN KINASE"/>
    <property type="match status" value="1"/>
</dbReference>
<evidence type="ECO:0000313" key="7">
    <source>
        <dbReference type="Proteomes" id="UP001642360"/>
    </source>
</evidence>
<keyword evidence="4" id="KW-0418">Kinase</keyword>
<dbReference type="EMBL" id="CAUOFW020006293">
    <property type="protein sequence ID" value="CAK9174194.1"/>
    <property type="molecule type" value="Genomic_DNA"/>
</dbReference>
<sequence>AFWAKFTVITDPNHEIIYEPVSNPWLLDLTKKCLAWDRYERWRIPWLLQDPFLVLPIPPQLSSPQTQCWKLLQVITESCPDDRKALMLCSQLQKLLRDPRAGVTSLSRDQRSTT</sequence>
<keyword evidence="5" id="KW-0067">ATP-binding</keyword>
<gene>
    <name evidence="6" type="ORF">ILEXP_LOCUS43922</name>
</gene>
<keyword evidence="2" id="KW-0808">Transferase</keyword>